<name>A0A9Q3W3T6_9GAMM</name>
<protein>
    <submittedName>
        <fullName evidence="2">Hydrolase</fullName>
    </submittedName>
</protein>
<dbReference type="EMBL" id="JAJVKT010000005">
    <property type="protein sequence ID" value="MCE7508135.1"/>
    <property type="molecule type" value="Genomic_DNA"/>
</dbReference>
<dbReference type="GO" id="GO:0016787">
    <property type="term" value="F:hydrolase activity"/>
    <property type="evidence" value="ECO:0007669"/>
    <property type="project" value="UniProtKB-KW"/>
</dbReference>
<dbReference type="GeneID" id="94688604"/>
<dbReference type="InterPro" id="IPR000868">
    <property type="entry name" value="Isochorismatase-like_dom"/>
</dbReference>
<evidence type="ECO:0000259" key="1">
    <source>
        <dbReference type="Pfam" id="PF00857"/>
    </source>
</evidence>
<dbReference type="Proteomes" id="UP001107961">
    <property type="component" value="Unassembled WGS sequence"/>
</dbReference>
<sequence>MLIEAQDSTLLVIDVQERLLPGVHEHETLVKNCRWLIEVAQLMDVPVRFTEQYPKGVGPTTDQLLELAGDANPAIAKTVFSCADAPECASLLSEARGKTFVLCGMEAHVCVMQTALGLHQAGNKVFVVADAISARNPLDTEIALQRLRDEGVRVVTREMVGFEWVRDSLAPQFKTFSQKFLR</sequence>
<keyword evidence="2" id="KW-0378">Hydrolase</keyword>
<accession>A0A9Q3W3T6</accession>
<dbReference type="CDD" id="cd01012">
    <property type="entry name" value="YcaC_related"/>
    <property type="match status" value="1"/>
</dbReference>
<dbReference type="RefSeq" id="WP_014996431.1">
    <property type="nucleotide sequence ID" value="NZ_CBDDTQ010000003.1"/>
</dbReference>
<reference evidence="2" key="1">
    <citation type="submission" date="2022-01" db="EMBL/GenBank/DDBJ databases">
        <authorList>
            <person name="Karlyshev A.V."/>
            <person name="Jaspars M."/>
        </authorList>
    </citation>
    <scope>NUCLEOTIDE SEQUENCE</scope>
    <source>
        <strain evidence="2">AGSA3-2</strain>
    </source>
</reference>
<dbReference type="InterPro" id="IPR036380">
    <property type="entry name" value="Isochorismatase-like_sf"/>
</dbReference>
<gene>
    <name evidence="2" type="ORF">LZG35_05760</name>
</gene>
<evidence type="ECO:0000313" key="3">
    <source>
        <dbReference type="Proteomes" id="UP001107961"/>
    </source>
</evidence>
<dbReference type="SUPFAM" id="SSF52499">
    <property type="entry name" value="Isochorismatase-like hydrolases"/>
    <property type="match status" value="1"/>
</dbReference>
<dbReference type="PANTHER" id="PTHR14119:SF3">
    <property type="entry name" value="ISOCHORISMATASE DOMAIN-CONTAINING PROTEIN 2"/>
    <property type="match status" value="1"/>
</dbReference>
<feature type="domain" description="Isochorismatase-like" evidence="1">
    <location>
        <begin position="9"/>
        <end position="158"/>
    </location>
</feature>
<comment type="caution">
    <text evidence="2">The sequence shown here is derived from an EMBL/GenBank/DDBJ whole genome shotgun (WGS) entry which is preliminary data.</text>
</comment>
<dbReference type="InterPro" id="IPR050993">
    <property type="entry name" value="Isochorismatase_domain"/>
</dbReference>
<keyword evidence="3" id="KW-1185">Reference proteome</keyword>
<dbReference type="KEGG" id="axe:P40_20075"/>
<dbReference type="AlphaFoldDB" id="A0A9Q3W3T6"/>
<dbReference type="Pfam" id="PF00857">
    <property type="entry name" value="Isochorismatase"/>
    <property type="match status" value="1"/>
</dbReference>
<dbReference type="Gene3D" id="3.40.50.850">
    <property type="entry name" value="Isochorismatase-like"/>
    <property type="match status" value="1"/>
</dbReference>
<organism evidence="2 3">
    <name type="scientific">Alloalcanivorax xenomutans</name>
    <dbReference type="NCBI Taxonomy" id="1094342"/>
    <lineage>
        <taxon>Bacteria</taxon>
        <taxon>Pseudomonadati</taxon>
        <taxon>Pseudomonadota</taxon>
        <taxon>Gammaproteobacteria</taxon>
        <taxon>Oceanospirillales</taxon>
        <taxon>Alcanivoracaceae</taxon>
        <taxon>Alloalcanivorax</taxon>
    </lineage>
</organism>
<dbReference type="PANTHER" id="PTHR14119">
    <property type="entry name" value="HYDROLASE"/>
    <property type="match status" value="1"/>
</dbReference>
<proteinExistence type="predicted"/>
<evidence type="ECO:0000313" key="2">
    <source>
        <dbReference type="EMBL" id="MCE7508135.1"/>
    </source>
</evidence>